<reference evidence="1 2" key="1">
    <citation type="journal article" date="2015" name="Proc. Natl. Acad. Sci. U.S.A.">
        <title>The resurrection genome of Boea hygrometrica: A blueprint for survival of dehydration.</title>
        <authorList>
            <person name="Xiao L."/>
            <person name="Yang G."/>
            <person name="Zhang L."/>
            <person name="Yang X."/>
            <person name="Zhao S."/>
            <person name="Ji Z."/>
            <person name="Zhou Q."/>
            <person name="Hu M."/>
            <person name="Wang Y."/>
            <person name="Chen M."/>
            <person name="Xu Y."/>
            <person name="Jin H."/>
            <person name="Xiao X."/>
            <person name="Hu G."/>
            <person name="Bao F."/>
            <person name="Hu Y."/>
            <person name="Wan P."/>
            <person name="Li L."/>
            <person name="Deng X."/>
            <person name="Kuang T."/>
            <person name="Xiang C."/>
            <person name="Zhu J.K."/>
            <person name="Oliver M.J."/>
            <person name="He Y."/>
        </authorList>
    </citation>
    <scope>NUCLEOTIDE SEQUENCE [LARGE SCALE GENOMIC DNA]</scope>
    <source>
        <strain evidence="2">cv. XS01</strain>
    </source>
</reference>
<accession>A0A2Z7A087</accession>
<keyword evidence="2" id="KW-1185">Reference proteome</keyword>
<name>A0A2Z7A087_9LAMI</name>
<protein>
    <submittedName>
        <fullName evidence="1">Transcription factor CYCLOIDEA</fullName>
    </submittedName>
</protein>
<organism evidence="1 2">
    <name type="scientific">Dorcoceras hygrometricum</name>
    <dbReference type="NCBI Taxonomy" id="472368"/>
    <lineage>
        <taxon>Eukaryota</taxon>
        <taxon>Viridiplantae</taxon>
        <taxon>Streptophyta</taxon>
        <taxon>Embryophyta</taxon>
        <taxon>Tracheophyta</taxon>
        <taxon>Spermatophyta</taxon>
        <taxon>Magnoliopsida</taxon>
        <taxon>eudicotyledons</taxon>
        <taxon>Gunneridae</taxon>
        <taxon>Pentapetalae</taxon>
        <taxon>asterids</taxon>
        <taxon>lamiids</taxon>
        <taxon>Lamiales</taxon>
        <taxon>Gesneriaceae</taxon>
        <taxon>Didymocarpoideae</taxon>
        <taxon>Trichosporeae</taxon>
        <taxon>Loxocarpinae</taxon>
        <taxon>Dorcoceras</taxon>
    </lineage>
</organism>
<dbReference type="EMBL" id="KV020225">
    <property type="protein sequence ID" value="KZV14721.1"/>
    <property type="molecule type" value="Genomic_DNA"/>
</dbReference>
<gene>
    <name evidence="1" type="ORF">F511_41255</name>
</gene>
<proteinExistence type="predicted"/>
<sequence>MVAKTSSEEKRLESDNISHAHRRLVEVLKALKKWTSWFVSGSSDLNVLPGCPVVGREMLATRFPNDWLDQTMSYQLIQTTSFAMHPRLPAADYNQRTNHLLNFIAKTKCCRINLFKRHRFAIAISKYRLLVNSCLRLDNSSCVPAGPPSFFSACSWSSSFQLIHYAPAGSTWPPPDYEQLTQLWTSPLLIQLPYTMMN</sequence>
<dbReference type="AlphaFoldDB" id="A0A2Z7A087"/>
<evidence type="ECO:0000313" key="2">
    <source>
        <dbReference type="Proteomes" id="UP000250235"/>
    </source>
</evidence>
<dbReference type="Proteomes" id="UP000250235">
    <property type="component" value="Unassembled WGS sequence"/>
</dbReference>
<evidence type="ECO:0000313" key="1">
    <source>
        <dbReference type="EMBL" id="KZV14721.1"/>
    </source>
</evidence>